<protein>
    <submittedName>
        <fullName evidence="2">Uncharacterized protein</fullName>
    </submittedName>
</protein>
<sequence length="111" mass="13053">MGPLNAINGILLLLLTLAIVQIYRLRRKKRYQALLDSIPNLNKRSRFVIVNQAFRNIWNTRDPNQLIVKDDYFLSTADLAANYQADDMRFMQAAKALRFEHNFKHFRDGSR</sequence>
<dbReference type="KEGG" id="ifl:C1H71_08100"/>
<evidence type="ECO:0000313" key="3">
    <source>
        <dbReference type="Proteomes" id="UP000515917"/>
    </source>
</evidence>
<keyword evidence="1" id="KW-0472">Membrane</keyword>
<organism evidence="2 3">
    <name type="scientific">Iodobacter fluviatilis</name>
    <dbReference type="NCBI Taxonomy" id="537"/>
    <lineage>
        <taxon>Bacteria</taxon>
        <taxon>Pseudomonadati</taxon>
        <taxon>Pseudomonadota</taxon>
        <taxon>Betaproteobacteria</taxon>
        <taxon>Neisseriales</taxon>
        <taxon>Chitinibacteraceae</taxon>
        <taxon>Iodobacter</taxon>
    </lineage>
</organism>
<dbReference type="AlphaFoldDB" id="A0A7G3G855"/>
<name>A0A7G3G855_9NEIS</name>
<dbReference type="EMBL" id="CP025781">
    <property type="protein sequence ID" value="QBC43501.1"/>
    <property type="molecule type" value="Genomic_DNA"/>
</dbReference>
<evidence type="ECO:0000313" key="2">
    <source>
        <dbReference type="EMBL" id="QBC43501.1"/>
    </source>
</evidence>
<keyword evidence="3" id="KW-1185">Reference proteome</keyword>
<reference evidence="2 3" key="1">
    <citation type="submission" date="2018-01" db="EMBL/GenBank/DDBJ databases">
        <title>Genome sequence of Iodobacter sp. strain PCH194 isolated from Indian Trans-Himalaya.</title>
        <authorList>
            <person name="Kumar V."/>
            <person name="Thakur V."/>
            <person name="Kumar S."/>
            <person name="Singh D."/>
        </authorList>
    </citation>
    <scope>NUCLEOTIDE SEQUENCE [LARGE SCALE GENOMIC DNA]</scope>
    <source>
        <strain evidence="2 3">PCH194</strain>
    </source>
</reference>
<keyword evidence="1" id="KW-1133">Transmembrane helix</keyword>
<dbReference type="Gene3D" id="3.30.450.20">
    <property type="entry name" value="PAS domain"/>
    <property type="match status" value="1"/>
</dbReference>
<gene>
    <name evidence="2" type="ORF">C1H71_08100</name>
</gene>
<dbReference type="RefSeq" id="WP_130106081.1">
    <property type="nucleotide sequence ID" value="NZ_CP025781.1"/>
</dbReference>
<evidence type="ECO:0000256" key="1">
    <source>
        <dbReference type="SAM" id="Phobius"/>
    </source>
</evidence>
<dbReference type="Proteomes" id="UP000515917">
    <property type="component" value="Chromosome"/>
</dbReference>
<proteinExistence type="predicted"/>
<accession>A0A7G3G855</accession>
<keyword evidence="1" id="KW-0812">Transmembrane</keyword>
<feature type="transmembrane region" description="Helical" evidence="1">
    <location>
        <begin position="6"/>
        <end position="25"/>
    </location>
</feature>